<organism evidence="1 2">
    <name type="scientific">Holdemania filiformis DSM 12042</name>
    <dbReference type="NCBI Taxonomy" id="545696"/>
    <lineage>
        <taxon>Bacteria</taxon>
        <taxon>Bacillati</taxon>
        <taxon>Bacillota</taxon>
        <taxon>Erysipelotrichia</taxon>
        <taxon>Erysipelotrichales</taxon>
        <taxon>Erysipelotrichaceae</taxon>
        <taxon>Holdemania</taxon>
    </lineage>
</organism>
<reference evidence="1 2" key="2">
    <citation type="submission" date="2009-02" db="EMBL/GenBank/DDBJ databases">
        <title>Draft genome sequence of Holdemania filiformis DSM 12042.</title>
        <authorList>
            <person name="Sudarsanam P."/>
            <person name="Ley R."/>
            <person name="Guruge J."/>
            <person name="Turnbaugh P.J."/>
            <person name="Mahowald M."/>
            <person name="Liep D."/>
            <person name="Gordon J."/>
        </authorList>
    </citation>
    <scope>NUCLEOTIDE SEQUENCE [LARGE SCALE GENOMIC DNA]</scope>
    <source>
        <strain evidence="1 2">DSM 12042</strain>
    </source>
</reference>
<dbReference type="EMBL" id="ACCF01000070">
    <property type="protein sequence ID" value="EEF68620.1"/>
    <property type="molecule type" value="Genomic_DNA"/>
</dbReference>
<proteinExistence type="predicted"/>
<comment type="caution">
    <text evidence="1">The sequence shown here is derived from an EMBL/GenBank/DDBJ whole genome shotgun (WGS) entry which is preliminary data.</text>
</comment>
<sequence>CHFQIKTRKPDCRSHSTVPVWFLVNEIRADPSNIKQISKNGLEQSG</sequence>
<evidence type="ECO:0000313" key="2">
    <source>
        <dbReference type="Proteomes" id="UP000005950"/>
    </source>
</evidence>
<dbReference type="AlphaFoldDB" id="B9Y5X1"/>
<reference evidence="1 2" key="1">
    <citation type="submission" date="2008-12" db="EMBL/GenBank/DDBJ databases">
        <authorList>
            <person name="Fulton L."/>
            <person name="Clifton S."/>
            <person name="Fulton B."/>
            <person name="Xu J."/>
            <person name="Minx P."/>
            <person name="Pepin K.H."/>
            <person name="Johnson M."/>
            <person name="Bhonagiri V."/>
            <person name="Nash W.E."/>
            <person name="Mardis E.R."/>
            <person name="Wilson R.K."/>
        </authorList>
    </citation>
    <scope>NUCLEOTIDE SEQUENCE [LARGE SCALE GENOMIC DNA]</scope>
    <source>
        <strain evidence="1 2">DSM 12042</strain>
    </source>
</reference>
<protein>
    <submittedName>
        <fullName evidence="1">Uncharacterized protein</fullName>
    </submittedName>
</protein>
<accession>B9Y5X1</accession>
<dbReference type="HOGENOM" id="CLU_3177101_0_0_9"/>
<evidence type="ECO:0000313" key="1">
    <source>
        <dbReference type="EMBL" id="EEF68620.1"/>
    </source>
</evidence>
<dbReference type="Proteomes" id="UP000005950">
    <property type="component" value="Unassembled WGS sequence"/>
</dbReference>
<gene>
    <name evidence="1" type="ORF">HOLDEFILI_01203</name>
</gene>
<feature type="non-terminal residue" evidence="1">
    <location>
        <position position="1"/>
    </location>
</feature>
<name>B9Y5X1_9FIRM</name>